<accession>A0A6N2WCU6</accession>
<name>A0A6N2WCU6_9FIRM</name>
<dbReference type="EMBL" id="CACRTG010000046">
    <property type="protein sequence ID" value="VYT39647.1"/>
    <property type="molecule type" value="Genomic_DNA"/>
</dbReference>
<organism evidence="2">
    <name type="scientific">[Clostridium] nexile</name>
    <dbReference type="NCBI Taxonomy" id="29361"/>
    <lineage>
        <taxon>Bacteria</taxon>
        <taxon>Bacillati</taxon>
        <taxon>Bacillota</taxon>
        <taxon>Clostridia</taxon>
        <taxon>Lachnospirales</taxon>
        <taxon>Lachnospiraceae</taxon>
        <taxon>Tyzzerella</taxon>
    </lineage>
</organism>
<dbReference type="Gene3D" id="3.40.50.10170">
    <property type="match status" value="1"/>
</dbReference>
<dbReference type="GO" id="GO:0008289">
    <property type="term" value="F:lipid binding"/>
    <property type="evidence" value="ECO:0007669"/>
    <property type="project" value="UniProtKB-KW"/>
</dbReference>
<dbReference type="InterPro" id="IPR043168">
    <property type="entry name" value="DegV_C"/>
</dbReference>
<dbReference type="Pfam" id="PF02645">
    <property type="entry name" value="DegV"/>
    <property type="match status" value="1"/>
</dbReference>
<evidence type="ECO:0000256" key="1">
    <source>
        <dbReference type="ARBA" id="ARBA00023121"/>
    </source>
</evidence>
<dbReference type="SUPFAM" id="SSF82549">
    <property type="entry name" value="DAK1/DegV-like"/>
    <property type="match status" value="1"/>
</dbReference>
<dbReference type="InterPro" id="IPR050270">
    <property type="entry name" value="DegV_domain_contain"/>
</dbReference>
<evidence type="ECO:0000313" key="2">
    <source>
        <dbReference type="EMBL" id="VYT39647.1"/>
    </source>
</evidence>
<dbReference type="PANTHER" id="PTHR33434:SF2">
    <property type="entry name" value="FATTY ACID-BINDING PROTEIN TM_1468"/>
    <property type="match status" value="1"/>
</dbReference>
<dbReference type="PANTHER" id="PTHR33434">
    <property type="entry name" value="DEGV DOMAIN-CONTAINING PROTEIN DR_1986-RELATED"/>
    <property type="match status" value="1"/>
</dbReference>
<keyword evidence="1" id="KW-0446">Lipid-binding</keyword>
<dbReference type="NCBIfam" id="TIGR00762">
    <property type="entry name" value="DegV"/>
    <property type="match status" value="1"/>
</dbReference>
<dbReference type="Gene3D" id="3.30.1180.10">
    <property type="match status" value="1"/>
</dbReference>
<dbReference type="AlphaFoldDB" id="A0A6N2WCU6"/>
<proteinExistence type="predicted"/>
<reference evidence="2" key="1">
    <citation type="submission" date="2019-11" db="EMBL/GenBank/DDBJ databases">
        <authorList>
            <person name="Feng L."/>
        </authorList>
    </citation>
    <scope>NUCLEOTIDE SEQUENCE</scope>
    <source>
        <strain evidence="2">CnexileLFYP112</strain>
    </source>
</reference>
<dbReference type="PROSITE" id="PS51482">
    <property type="entry name" value="DEGV"/>
    <property type="match status" value="1"/>
</dbReference>
<protein>
    <submittedName>
        <fullName evidence="2">DegV domain-containing protein</fullName>
    </submittedName>
</protein>
<gene>
    <name evidence="2" type="ORF">CNLFYP112_00869</name>
</gene>
<sequence length="285" mass="31285">MGKIAVVTDSNSGITQEKGKELGVHVIPMPFYIDGELFLEDITLTQEAFYEKLASDCEISTSQPAPGEVMEFWDKLLKEYDEIVHIPMSSGLSSTCETAIMLSKDYDGKVEVVNNQRISVTQKTSVLDAVRLAKAGKSALEIKESLEAEKLEASIYITVDTLKYLKKGGRITPAAATIGTVLNLKPVLQIQGEKLDAFAKVRGWKQAKKTMLDAMEKDLLHRFGGKKMSLLAAYTCSAEEAKSWKEELEDRFPNYTIDMDPLSLSVACHIGPGALAVACAKEVDL</sequence>
<dbReference type="InterPro" id="IPR003797">
    <property type="entry name" value="DegV"/>
</dbReference>